<gene>
    <name evidence="1" type="ORF">CL943_04055</name>
</gene>
<name>A0A2D6M1Y1_9ARCH</name>
<protein>
    <submittedName>
        <fullName evidence="1">Dephospho-CoA kinase</fullName>
    </submittedName>
</protein>
<evidence type="ECO:0000313" key="2">
    <source>
        <dbReference type="Proteomes" id="UP000226592"/>
    </source>
</evidence>
<sequence>MVIVATVGMPGSGKSEAADVFIAKGFDYIRFGKIVVSEVKKRGLPVEEDYERQIREEFRERYGMAAMAILNIPKIEASVKAKNDVLIDGLYSWEELIVLRERFPGLKLLAVYASPETRAKRLAKRKIRPLTAEELSSRDRAEIENLHKGGPIAIADYTVLNETTKPNFLAEVKKIVTKIKRKK</sequence>
<organism evidence="1 2">
    <name type="scientific">Candidatus Iainarchaeum sp</name>
    <dbReference type="NCBI Taxonomy" id="3101447"/>
    <lineage>
        <taxon>Archaea</taxon>
        <taxon>Candidatus Iainarchaeota</taxon>
        <taxon>Candidatus Iainarchaeia</taxon>
        <taxon>Candidatus Iainarchaeales</taxon>
        <taxon>Candidatus Iainarchaeaceae</taxon>
        <taxon>Candidatus Iainarchaeum</taxon>
    </lineage>
</organism>
<dbReference type="SUPFAM" id="SSF52540">
    <property type="entry name" value="P-loop containing nucleoside triphosphate hydrolases"/>
    <property type="match status" value="1"/>
</dbReference>
<dbReference type="Proteomes" id="UP000226592">
    <property type="component" value="Unassembled WGS sequence"/>
</dbReference>
<keyword evidence="1" id="KW-0418">Kinase</keyword>
<reference evidence="2" key="1">
    <citation type="submission" date="2017-09" db="EMBL/GenBank/DDBJ databases">
        <title>The Reconstruction of 2,631 Draft Metagenome-Assembled Genomes from the Global Oceans.</title>
        <authorList>
            <person name="Tully B.J."/>
            <person name="Graham E.D."/>
            <person name="Heidelberg J.F."/>
        </authorList>
    </citation>
    <scope>NUCLEOTIDE SEQUENCE [LARGE SCALE GENOMIC DNA]</scope>
</reference>
<dbReference type="GO" id="GO:0016301">
    <property type="term" value="F:kinase activity"/>
    <property type="evidence" value="ECO:0007669"/>
    <property type="project" value="UniProtKB-KW"/>
</dbReference>
<dbReference type="PANTHER" id="PTHR41930:SF1">
    <property type="entry name" value="DEPHOSPHO-COA KINASE"/>
    <property type="match status" value="1"/>
</dbReference>
<dbReference type="Pfam" id="PF13238">
    <property type="entry name" value="AAA_18"/>
    <property type="match status" value="1"/>
</dbReference>
<dbReference type="InterPro" id="IPR027417">
    <property type="entry name" value="P-loop_NTPase"/>
</dbReference>
<dbReference type="AlphaFoldDB" id="A0A2D6M1Y1"/>
<evidence type="ECO:0000313" key="1">
    <source>
        <dbReference type="EMBL" id="MAG22445.1"/>
    </source>
</evidence>
<dbReference type="EMBL" id="NZBU01000012">
    <property type="protein sequence ID" value="MAG22445.1"/>
    <property type="molecule type" value="Genomic_DNA"/>
</dbReference>
<dbReference type="Gene3D" id="3.40.50.300">
    <property type="entry name" value="P-loop containing nucleotide triphosphate hydrolases"/>
    <property type="match status" value="1"/>
</dbReference>
<accession>A0A2D6M1Y1</accession>
<proteinExistence type="predicted"/>
<comment type="caution">
    <text evidence="1">The sequence shown here is derived from an EMBL/GenBank/DDBJ whole genome shotgun (WGS) entry which is preliminary data.</text>
</comment>
<keyword evidence="1" id="KW-0808">Transferase</keyword>
<dbReference type="PANTHER" id="PTHR41930">
    <property type="entry name" value="UPF0200 PROTEIN MJ1399"/>
    <property type="match status" value="1"/>
</dbReference>